<sequence length="133" mass="15212">MSEDLDDPGHRRPEGMDDTTVEALGKLSEARETVERARGHLYSFHQLTGHAHLQLQDAVDLLREAGHTAHADAVAAELLGRDVLEGRWTFQVVEEYDDGYYRCFTGIETRVRNDLAQGRRHIYEAEMKRRLHG</sequence>
<protein>
    <submittedName>
        <fullName evidence="2">Uncharacterized protein</fullName>
    </submittedName>
</protein>
<dbReference type="OrthoDB" id="3212097at2"/>
<gene>
    <name evidence="2" type="ORF">DQ384_27315</name>
</gene>
<dbReference type="EMBL" id="QOIL01000017">
    <property type="protein sequence ID" value="RCG26996.1"/>
    <property type="molecule type" value="Genomic_DNA"/>
</dbReference>
<evidence type="ECO:0000313" key="2">
    <source>
        <dbReference type="EMBL" id="RCG26996.1"/>
    </source>
</evidence>
<keyword evidence="3" id="KW-1185">Reference proteome</keyword>
<accession>A0A367F9E2</accession>
<evidence type="ECO:0000313" key="3">
    <source>
        <dbReference type="Proteomes" id="UP000253094"/>
    </source>
</evidence>
<feature type="region of interest" description="Disordered" evidence="1">
    <location>
        <begin position="1"/>
        <end position="22"/>
    </location>
</feature>
<organism evidence="2 3">
    <name type="scientific">Sphaerisporangium album</name>
    <dbReference type="NCBI Taxonomy" id="509200"/>
    <lineage>
        <taxon>Bacteria</taxon>
        <taxon>Bacillati</taxon>
        <taxon>Actinomycetota</taxon>
        <taxon>Actinomycetes</taxon>
        <taxon>Streptosporangiales</taxon>
        <taxon>Streptosporangiaceae</taxon>
        <taxon>Sphaerisporangium</taxon>
    </lineage>
</organism>
<evidence type="ECO:0000256" key="1">
    <source>
        <dbReference type="SAM" id="MobiDB-lite"/>
    </source>
</evidence>
<dbReference type="RefSeq" id="WP_114031764.1">
    <property type="nucleotide sequence ID" value="NZ_QOIL01000017.1"/>
</dbReference>
<comment type="caution">
    <text evidence="2">The sequence shown here is derived from an EMBL/GenBank/DDBJ whole genome shotgun (WGS) entry which is preliminary data.</text>
</comment>
<dbReference type="Proteomes" id="UP000253094">
    <property type="component" value="Unassembled WGS sequence"/>
</dbReference>
<dbReference type="AlphaFoldDB" id="A0A367F9E2"/>
<proteinExistence type="predicted"/>
<name>A0A367F9E2_9ACTN</name>
<reference evidence="2 3" key="1">
    <citation type="submission" date="2018-06" db="EMBL/GenBank/DDBJ databases">
        <title>Sphaerisporangium craniellae sp. nov., isolated from a marine sponge in the South China Sea.</title>
        <authorList>
            <person name="Li L."/>
        </authorList>
    </citation>
    <scope>NUCLEOTIDE SEQUENCE [LARGE SCALE GENOMIC DNA]</scope>
    <source>
        <strain evidence="2 3">CCTCC AA 208026</strain>
    </source>
</reference>